<gene>
    <name evidence="1" type="ORF">H5982_03085</name>
</gene>
<accession>A0ABS2FMV0</accession>
<reference evidence="1 2" key="1">
    <citation type="journal article" date="2021" name="Sci. Rep.">
        <title>The distribution of antibiotic resistance genes in chicken gut microbiota commensals.</title>
        <authorList>
            <person name="Juricova H."/>
            <person name="Matiasovicova J."/>
            <person name="Kubasova T."/>
            <person name="Cejkova D."/>
            <person name="Rychlik I."/>
        </authorList>
    </citation>
    <scope>NUCLEOTIDE SEQUENCE [LARGE SCALE GENOMIC DNA]</scope>
    <source>
        <strain evidence="1 2">An423</strain>
    </source>
</reference>
<sequence>MIKLNKMCEMTYPDTHIVLFDGSNFTARLDCPKLFDGKCQDIDLEKYGNYDIVYNAGAADQPCGVLFWIKQ</sequence>
<keyword evidence="2" id="KW-1185">Reference proteome</keyword>
<organism evidence="1 2">
    <name type="scientific">Faecalicoccus acidiformans</name>
    <dbReference type="NCBI Taxonomy" id="915173"/>
    <lineage>
        <taxon>Bacteria</taxon>
        <taxon>Bacillati</taxon>
        <taxon>Bacillota</taxon>
        <taxon>Erysipelotrichia</taxon>
        <taxon>Erysipelotrichales</taxon>
        <taxon>Erysipelotrichaceae</taxon>
        <taxon>Faecalicoccus</taxon>
    </lineage>
</organism>
<comment type="caution">
    <text evidence="1">The sequence shown here is derived from an EMBL/GenBank/DDBJ whole genome shotgun (WGS) entry which is preliminary data.</text>
</comment>
<dbReference type="EMBL" id="JACJLU010000002">
    <property type="protein sequence ID" value="MBM6831094.1"/>
    <property type="molecule type" value="Genomic_DNA"/>
</dbReference>
<name>A0ABS2FMV0_9FIRM</name>
<evidence type="ECO:0000313" key="1">
    <source>
        <dbReference type="EMBL" id="MBM6831094.1"/>
    </source>
</evidence>
<dbReference type="Proteomes" id="UP000775500">
    <property type="component" value="Unassembled WGS sequence"/>
</dbReference>
<proteinExistence type="predicted"/>
<dbReference type="RefSeq" id="WP_204685123.1">
    <property type="nucleotide sequence ID" value="NZ_JACJLU010000002.1"/>
</dbReference>
<evidence type="ECO:0000313" key="2">
    <source>
        <dbReference type="Proteomes" id="UP000775500"/>
    </source>
</evidence>
<protein>
    <submittedName>
        <fullName evidence="1">Uncharacterized protein</fullName>
    </submittedName>
</protein>